<dbReference type="AlphaFoldDB" id="A0A1D8TX86"/>
<dbReference type="Proteomes" id="UP000177870">
    <property type="component" value="Chromosome"/>
</dbReference>
<keyword evidence="6" id="KW-0175">Coiled coil</keyword>
<dbReference type="InterPro" id="IPR058625">
    <property type="entry name" value="MdtA-like_BSH"/>
</dbReference>
<feature type="domain" description="AprE-like beta-barrel" evidence="8">
    <location>
        <begin position="379"/>
        <end position="479"/>
    </location>
</feature>
<evidence type="ECO:0000256" key="5">
    <source>
        <dbReference type="ARBA" id="ARBA00023136"/>
    </source>
</evidence>
<sequence length="499" mass="54880">MISNYENQVLPPVQENEFLPPIGRWIQFGGLFIVATLALAIPIGSVTKYKETVKAQASFRPAGELRIVQAATEGQVMKISVEENQVVKKGDGLATIDDSRLQTKKSQLQSNIGQVQLQLVQIKAQISALNSQIQAETNRNNRAIASAEAELERRRRDYRDRKITTVAEVSEAEAQLRQAQEQWYGAQARLKSTQANFKSTKAALNAARSKRNRYQPIAEVGALSQDRFEEAQLIVQQQEQAVEAQKALVEEQKQTIKQLQQGVKAAQARLQRAKAALNPSSSEVAIASERIAQEKATGEATLARLNKEREALIQQRIEISKHLERDSRELKQVELDLSQTVITATADGIVSKLNLRNPGQTVRSGEEIAQIVPGDAPLKIKAVVSPSDIGKLAEGQKVHMRVSACPYPDYGTLKGLVSQISEDTIKPQSNGARASALSQKGRGGSAFYEVTISPESHVLGKGKNQCSLQLGMEGRADIISREETVLRFLLRKARLVTDL</sequence>
<dbReference type="PANTHER" id="PTHR30386">
    <property type="entry name" value="MEMBRANE FUSION SUBUNIT OF EMRAB-TOLC MULTIDRUG EFFLUX PUMP"/>
    <property type="match status" value="1"/>
</dbReference>
<dbReference type="InterPro" id="IPR058982">
    <property type="entry name" value="Beta-barrel_AprE"/>
</dbReference>
<dbReference type="Gene3D" id="2.40.50.100">
    <property type="match status" value="1"/>
</dbReference>
<comment type="subcellular location">
    <subcellularLocation>
        <location evidence="1">Membrane</location>
        <topology evidence="1">Single-pass membrane protein</topology>
    </subcellularLocation>
</comment>
<feature type="coiled-coil region" evidence="6">
    <location>
        <begin position="105"/>
        <end position="182"/>
    </location>
</feature>
<dbReference type="Pfam" id="PF26002">
    <property type="entry name" value="Beta-barrel_AprE"/>
    <property type="match status" value="1"/>
</dbReference>
<organism evidence="9 10">
    <name type="scientific">Moorena producens PAL-8-15-08-1</name>
    <dbReference type="NCBI Taxonomy" id="1458985"/>
    <lineage>
        <taxon>Bacteria</taxon>
        <taxon>Bacillati</taxon>
        <taxon>Cyanobacteriota</taxon>
        <taxon>Cyanophyceae</taxon>
        <taxon>Coleofasciculales</taxon>
        <taxon>Coleofasciculaceae</taxon>
        <taxon>Moorena</taxon>
    </lineage>
</organism>
<evidence type="ECO:0000313" key="10">
    <source>
        <dbReference type="Proteomes" id="UP000177870"/>
    </source>
</evidence>
<evidence type="ECO:0000259" key="7">
    <source>
        <dbReference type="Pfam" id="PF25917"/>
    </source>
</evidence>
<dbReference type="OrthoDB" id="424142at2"/>
<dbReference type="PANTHER" id="PTHR30386:SF26">
    <property type="entry name" value="TRANSPORT PROTEIN COMB"/>
    <property type="match status" value="1"/>
</dbReference>
<dbReference type="Gene3D" id="1.10.287.470">
    <property type="entry name" value="Helix hairpin bin"/>
    <property type="match status" value="1"/>
</dbReference>
<dbReference type="EMBL" id="CP017599">
    <property type="protein sequence ID" value="AOX02281.1"/>
    <property type="molecule type" value="Genomic_DNA"/>
</dbReference>
<dbReference type="KEGG" id="mpro:BJP34_25085"/>
<reference evidence="10" key="1">
    <citation type="submission" date="2016-10" db="EMBL/GenBank/DDBJ databases">
        <title>Comparative genomics uncovers the prolific and rare metabolic potential of the cyanobacterial genus Moorea.</title>
        <authorList>
            <person name="Leao T."/>
            <person name="Castelao G."/>
            <person name="Korobeynikov A."/>
            <person name="Monroe E.A."/>
            <person name="Podell S."/>
            <person name="Glukhov E."/>
            <person name="Allen E."/>
            <person name="Gerwick W.H."/>
            <person name="Gerwick L."/>
        </authorList>
    </citation>
    <scope>NUCLEOTIDE SEQUENCE [LARGE SCALE GENOMIC DNA]</scope>
    <source>
        <strain evidence="10">PAL-8-15-08-1</strain>
    </source>
</reference>
<proteinExistence type="inferred from homology"/>
<gene>
    <name evidence="9" type="ORF">BJP34_25085</name>
</gene>
<evidence type="ECO:0000256" key="1">
    <source>
        <dbReference type="ARBA" id="ARBA00004167"/>
    </source>
</evidence>
<evidence type="ECO:0000256" key="2">
    <source>
        <dbReference type="ARBA" id="ARBA00009477"/>
    </source>
</evidence>
<evidence type="ECO:0000256" key="4">
    <source>
        <dbReference type="ARBA" id="ARBA00022989"/>
    </source>
</evidence>
<keyword evidence="5" id="KW-0472">Membrane</keyword>
<keyword evidence="4" id="KW-1133">Transmembrane helix</keyword>
<evidence type="ECO:0000256" key="3">
    <source>
        <dbReference type="ARBA" id="ARBA00022692"/>
    </source>
</evidence>
<evidence type="ECO:0000256" key="6">
    <source>
        <dbReference type="SAM" id="Coils"/>
    </source>
</evidence>
<name>A0A1D8TX86_9CYAN</name>
<dbReference type="STRING" id="1458985.BJP34_25085"/>
<feature type="coiled-coil region" evidence="6">
    <location>
        <begin position="234"/>
        <end position="322"/>
    </location>
</feature>
<feature type="domain" description="Multidrug resistance protein MdtA-like barrel-sandwich hybrid" evidence="7">
    <location>
        <begin position="68"/>
        <end position="127"/>
    </location>
</feature>
<comment type="similarity">
    <text evidence="2">Belongs to the membrane fusion protein (MFP) (TC 8.A.1) family.</text>
</comment>
<evidence type="ECO:0000313" key="9">
    <source>
        <dbReference type="EMBL" id="AOX02281.1"/>
    </source>
</evidence>
<evidence type="ECO:0000259" key="8">
    <source>
        <dbReference type="Pfam" id="PF26002"/>
    </source>
</evidence>
<dbReference type="GO" id="GO:0016020">
    <property type="term" value="C:membrane"/>
    <property type="evidence" value="ECO:0007669"/>
    <property type="project" value="UniProtKB-SubCell"/>
</dbReference>
<dbReference type="RefSeq" id="WP_070394700.1">
    <property type="nucleotide sequence ID" value="NZ_CP017599.1"/>
</dbReference>
<dbReference type="InterPro" id="IPR050739">
    <property type="entry name" value="MFP"/>
</dbReference>
<dbReference type="Gene3D" id="2.40.30.170">
    <property type="match status" value="1"/>
</dbReference>
<keyword evidence="3" id="KW-0812">Transmembrane</keyword>
<protein>
    <submittedName>
        <fullName evidence="9">HlyD family secretion protein</fullName>
    </submittedName>
</protein>
<dbReference type="Pfam" id="PF25917">
    <property type="entry name" value="BSH_RND"/>
    <property type="match status" value="1"/>
</dbReference>
<accession>A0A1D8TX86</accession>